<evidence type="ECO:0000313" key="2">
    <source>
        <dbReference type="Proteomes" id="UP000269542"/>
    </source>
</evidence>
<evidence type="ECO:0000313" key="1">
    <source>
        <dbReference type="EMBL" id="VEI13149.1"/>
    </source>
</evidence>
<sequence>MINYDEHKNNPDFMRILDEIRHNCLYVPEEVANATGLDVDVVNRHYSLAQAIVSEEIDNGIIYDPWGAAIAQGFMDYLLQQ</sequence>
<dbReference type="Proteomes" id="UP000269542">
    <property type="component" value="Chromosome"/>
</dbReference>
<dbReference type="EMBL" id="LR134476">
    <property type="protein sequence ID" value="VEI13149.1"/>
    <property type="molecule type" value="Genomic_DNA"/>
</dbReference>
<gene>
    <name evidence="1" type="ORF">NCTC13354_00856</name>
</gene>
<dbReference type="KEGG" id="tbw:NCTC13354_00856"/>
<proteinExistence type="predicted"/>
<dbReference type="AlphaFoldDB" id="A0A3S4VFS4"/>
<name>A0A3S4VFS4_9ACTO</name>
<dbReference type="OrthoDB" id="5148267at2"/>
<organism evidence="1 2">
    <name type="scientific">Trueperella bialowiezensis</name>
    <dbReference type="NCBI Taxonomy" id="312285"/>
    <lineage>
        <taxon>Bacteria</taxon>
        <taxon>Bacillati</taxon>
        <taxon>Actinomycetota</taxon>
        <taxon>Actinomycetes</taxon>
        <taxon>Actinomycetales</taxon>
        <taxon>Actinomycetaceae</taxon>
        <taxon>Trueperella</taxon>
    </lineage>
</organism>
<reference evidence="1 2" key="1">
    <citation type="submission" date="2018-12" db="EMBL/GenBank/DDBJ databases">
        <authorList>
            <consortium name="Pathogen Informatics"/>
        </authorList>
    </citation>
    <scope>NUCLEOTIDE SEQUENCE [LARGE SCALE GENOMIC DNA]</scope>
    <source>
        <strain evidence="1 2">NCTC13354</strain>
    </source>
</reference>
<protein>
    <submittedName>
        <fullName evidence="1">Uncharacterized protein</fullName>
    </submittedName>
</protein>
<dbReference type="RefSeq" id="WP_126416296.1">
    <property type="nucleotide sequence ID" value="NZ_LR134476.1"/>
</dbReference>
<keyword evidence="2" id="KW-1185">Reference proteome</keyword>
<accession>A0A3S4VFS4</accession>